<evidence type="ECO:0000313" key="3">
    <source>
        <dbReference type="Proteomes" id="UP000479710"/>
    </source>
</evidence>
<accession>A0A6G1DPE2</accession>
<organism evidence="2 3">
    <name type="scientific">Oryza meyeriana var. granulata</name>
    <dbReference type="NCBI Taxonomy" id="110450"/>
    <lineage>
        <taxon>Eukaryota</taxon>
        <taxon>Viridiplantae</taxon>
        <taxon>Streptophyta</taxon>
        <taxon>Embryophyta</taxon>
        <taxon>Tracheophyta</taxon>
        <taxon>Spermatophyta</taxon>
        <taxon>Magnoliopsida</taxon>
        <taxon>Liliopsida</taxon>
        <taxon>Poales</taxon>
        <taxon>Poaceae</taxon>
        <taxon>BOP clade</taxon>
        <taxon>Oryzoideae</taxon>
        <taxon>Oryzeae</taxon>
        <taxon>Oryzinae</taxon>
        <taxon>Oryza</taxon>
        <taxon>Oryza meyeriana</taxon>
    </lineage>
</organism>
<evidence type="ECO:0000313" key="2">
    <source>
        <dbReference type="EMBL" id="KAF0914306.1"/>
    </source>
</evidence>
<proteinExistence type="predicted"/>
<gene>
    <name evidence="2" type="ORF">E2562_027861</name>
</gene>
<evidence type="ECO:0000256" key="1">
    <source>
        <dbReference type="SAM" id="MobiDB-lite"/>
    </source>
</evidence>
<comment type="caution">
    <text evidence="2">The sequence shown here is derived from an EMBL/GenBank/DDBJ whole genome shotgun (WGS) entry which is preliminary data.</text>
</comment>
<name>A0A6G1DPE2_9ORYZ</name>
<feature type="region of interest" description="Disordered" evidence="1">
    <location>
        <begin position="55"/>
        <end position="93"/>
    </location>
</feature>
<protein>
    <submittedName>
        <fullName evidence="2">Uncharacterized protein</fullName>
    </submittedName>
</protein>
<dbReference type="EMBL" id="SPHZ02000006">
    <property type="protein sequence ID" value="KAF0914306.1"/>
    <property type="molecule type" value="Genomic_DNA"/>
</dbReference>
<feature type="compositionally biased region" description="Basic and acidic residues" evidence="1">
    <location>
        <begin position="7"/>
        <end position="22"/>
    </location>
</feature>
<feature type="compositionally biased region" description="Low complexity" evidence="1">
    <location>
        <begin position="69"/>
        <end position="78"/>
    </location>
</feature>
<keyword evidence="3" id="KW-1185">Reference proteome</keyword>
<dbReference type="AlphaFoldDB" id="A0A6G1DPE2"/>
<dbReference type="Proteomes" id="UP000479710">
    <property type="component" value="Unassembled WGS sequence"/>
</dbReference>
<sequence>MGLRQAVTDEDRIGGGSGREHHQAAAVADLGIWIRAPMRSSRLLTEPPRFCMPASSPLHADELPPARPSRPARLRTPPCRQAPFPVDAGEIGA</sequence>
<feature type="region of interest" description="Disordered" evidence="1">
    <location>
        <begin position="1"/>
        <end position="22"/>
    </location>
</feature>
<reference evidence="2 3" key="1">
    <citation type="submission" date="2019-11" db="EMBL/GenBank/DDBJ databases">
        <title>Whole genome sequence of Oryza granulata.</title>
        <authorList>
            <person name="Li W."/>
        </authorList>
    </citation>
    <scope>NUCLEOTIDE SEQUENCE [LARGE SCALE GENOMIC DNA]</scope>
    <source>
        <strain evidence="3">cv. Menghai</strain>
        <tissue evidence="2">Leaf</tissue>
    </source>
</reference>